<dbReference type="AlphaFoldDB" id="A0A914D885"/>
<evidence type="ECO:0000313" key="3">
    <source>
        <dbReference type="Proteomes" id="UP000887540"/>
    </source>
</evidence>
<keyword evidence="3" id="KW-1185">Reference proteome</keyword>
<dbReference type="FunFam" id="1.10.3520.10:FF:000001">
    <property type="entry name" value="Pleckstrin domain-containing family A member 8"/>
    <property type="match status" value="1"/>
</dbReference>
<dbReference type="Pfam" id="PF08718">
    <property type="entry name" value="GLTP"/>
    <property type="match status" value="1"/>
</dbReference>
<evidence type="ECO:0000256" key="1">
    <source>
        <dbReference type="ARBA" id="ARBA00022448"/>
    </source>
</evidence>
<dbReference type="InterPro" id="IPR014830">
    <property type="entry name" value="Glycolipid_transfer_prot_dom"/>
</dbReference>
<evidence type="ECO:0000259" key="2">
    <source>
        <dbReference type="Pfam" id="PF08718"/>
    </source>
</evidence>
<dbReference type="InterPro" id="IPR036497">
    <property type="entry name" value="GLTP_sf"/>
</dbReference>
<keyword evidence="1" id="KW-0813">Transport</keyword>
<dbReference type="PANTHER" id="PTHR10219:SF25">
    <property type="entry name" value="PLECKSTRIN HOMOLOGY DOMAIN-CONTAINING FAMILY A MEMBER 8"/>
    <property type="match status" value="1"/>
</dbReference>
<dbReference type="WBParaSite" id="ACRNAN_scaffold2094.g6637.t1">
    <property type="protein sequence ID" value="ACRNAN_scaffold2094.g6637.t1"/>
    <property type="gene ID" value="ACRNAN_scaffold2094.g6637"/>
</dbReference>
<dbReference type="GO" id="GO:0016020">
    <property type="term" value="C:membrane"/>
    <property type="evidence" value="ECO:0007669"/>
    <property type="project" value="TreeGrafter"/>
</dbReference>
<proteinExistence type="predicted"/>
<organism evidence="3 4">
    <name type="scientific">Acrobeloides nanus</name>
    <dbReference type="NCBI Taxonomy" id="290746"/>
    <lineage>
        <taxon>Eukaryota</taxon>
        <taxon>Metazoa</taxon>
        <taxon>Ecdysozoa</taxon>
        <taxon>Nematoda</taxon>
        <taxon>Chromadorea</taxon>
        <taxon>Rhabditida</taxon>
        <taxon>Tylenchina</taxon>
        <taxon>Cephalobomorpha</taxon>
        <taxon>Cephaloboidea</taxon>
        <taxon>Cephalobidae</taxon>
        <taxon>Acrobeloides</taxon>
    </lineage>
</organism>
<dbReference type="Proteomes" id="UP000887540">
    <property type="component" value="Unplaced"/>
</dbReference>
<dbReference type="SUPFAM" id="SSF110004">
    <property type="entry name" value="Glycolipid transfer protein, GLTP"/>
    <property type="match status" value="1"/>
</dbReference>
<dbReference type="PANTHER" id="PTHR10219">
    <property type="entry name" value="GLYCOLIPID TRANSFER PROTEIN-RELATED"/>
    <property type="match status" value="1"/>
</dbReference>
<dbReference type="GO" id="GO:0005829">
    <property type="term" value="C:cytosol"/>
    <property type="evidence" value="ECO:0007669"/>
    <property type="project" value="TreeGrafter"/>
</dbReference>
<accession>A0A914D885</accession>
<dbReference type="GO" id="GO:1902388">
    <property type="term" value="F:ceramide 1-phosphate transfer activity"/>
    <property type="evidence" value="ECO:0007669"/>
    <property type="project" value="TreeGrafter"/>
</dbReference>
<name>A0A914D885_9BILA</name>
<evidence type="ECO:0000313" key="4">
    <source>
        <dbReference type="WBParaSite" id="ACRNAN_scaffold2094.g6637.t1"/>
    </source>
</evidence>
<dbReference type="Gene3D" id="1.10.3520.10">
    <property type="entry name" value="Glycolipid transfer protein"/>
    <property type="match status" value="1"/>
</dbReference>
<reference evidence="4" key="1">
    <citation type="submission" date="2022-11" db="UniProtKB">
        <authorList>
            <consortium name="WormBaseParasite"/>
        </authorList>
    </citation>
    <scope>IDENTIFICATION</scope>
</reference>
<feature type="domain" description="Glycolipid transfer protein" evidence="2">
    <location>
        <begin position="27"/>
        <end position="174"/>
    </location>
</feature>
<dbReference type="GO" id="GO:1902387">
    <property type="term" value="F:ceramide 1-phosphate binding"/>
    <property type="evidence" value="ECO:0007669"/>
    <property type="project" value="TreeGrafter"/>
</dbReference>
<protein>
    <submittedName>
        <fullName evidence="4">Glycolipid transfer protein domain-containing protein</fullName>
    </submittedName>
</protein>
<sequence length="216" mass="24942">MTDTTEKETYFSHTDRMFPELHDDDRIPTEQFLIACQGIADFVGFLGTAFSPVKSDIAGNVKKVRTKFETDKERMKYLQDLIDIDLNENNGKLGVATEGLLWLKRGLEFMLQLLRLMVFEYNSNIDKSQTETIVGILRQAYEKTLKRHHNFVAKQLFKVLIHAAPYRKDILKAVALGNEGLEDVCIRHIDTHLDNFGHNVNSLVNYYYAKNLETRP</sequence>